<proteinExistence type="predicted"/>
<feature type="transmembrane region" description="Helical" evidence="1">
    <location>
        <begin position="93"/>
        <end position="117"/>
    </location>
</feature>
<comment type="caution">
    <text evidence="2">The sequence shown here is derived from an EMBL/GenBank/DDBJ whole genome shotgun (WGS) entry which is preliminary data.</text>
</comment>
<gene>
    <name evidence="2" type="ORF">CIAN88_09095</name>
</gene>
<evidence type="ECO:0000313" key="3">
    <source>
        <dbReference type="Proteomes" id="UP000030008"/>
    </source>
</evidence>
<protein>
    <submittedName>
        <fullName evidence="2">Uncharacterized protein</fullName>
    </submittedName>
</protein>
<dbReference type="Proteomes" id="UP000030008">
    <property type="component" value="Unassembled WGS sequence"/>
</dbReference>
<organism evidence="2 3">
    <name type="scientific">Clostridium innocuum</name>
    <dbReference type="NCBI Taxonomy" id="1522"/>
    <lineage>
        <taxon>Bacteria</taxon>
        <taxon>Bacillati</taxon>
        <taxon>Bacillota</taxon>
        <taxon>Clostridia</taxon>
        <taxon>Eubacteriales</taxon>
        <taxon>Clostridiaceae</taxon>
        <taxon>Clostridium</taxon>
    </lineage>
</organism>
<keyword evidence="1" id="KW-0812">Transmembrane</keyword>
<feature type="transmembrane region" description="Helical" evidence="1">
    <location>
        <begin position="35"/>
        <end position="54"/>
    </location>
</feature>
<feature type="transmembrane region" description="Helical" evidence="1">
    <location>
        <begin position="6"/>
        <end position="23"/>
    </location>
</feature>
<sequence>MQALNVAAILLTGSACSVLLLQARHRLLICRIPALVIFLLLDLPLYGILLYLHADTAEALLRRAVLGGGFAIGCIVIALLFQRRKKALLSYSGELVSVTASLQLFTLLYTGAALLYLHFVQASGLTREICMMIMEHLLLFSMVSCFLCLLEQWFQVNACSEALRQLHKSRLRIRQKK</sequence>
<feature type="transmembrane region" description="Helical" evidence="1">
    <location>
        <begin position="137"/>
        <end position="154"/>
    </location>
</feature>
<reference evidence="2 3" key="1">
    <citation type="submission" date="2014-08" db="EMBL/GenBank/DDBJ databases">
        <title>Clostridium innocuum, an unnegligible vancomycin-resistant pathogen causing extra-intestinal infections.</title>
        <authorList>
            <person name="Feng Y."/>
            <person name="Chiu C.-H."/>
        </authorList>
    </citation>
    <scope>NUCLEOTIDE SEQUENCE [LARGE SCALE GENOMIC DNA]</scope>
    <source>
        <strain evidence="2 3">AN88</strain>
    </source>
</reference>
<dbReference type="EMBL" id="JQIF01000039">
    <property type="protein sequence ID" value="KGJ53559.1"/>
    <property type="molecule type" value="Genomic_DNA"/>
</dbReference>
<dbReference type="AlphaFoldDB" id="A0A099I6G9"/>
<dbReference type="RefSeq" id="WP_044905103.1">
    <property type="nucleotide sequence ID" value="NZ_JQIF01000039.1"/>
</dbReference>
<keyword evidence="1" id="KW-1133">Transmembrane helix</keyword>
<keyword evidence="1" id="KW-0472">Membrane</keyword>
<evidence type="ECO:0000313" key="2">
    <source>
        <dbReference type="EMBL" id="KGJ53559.1"/>
    </source>
</evidence>
<accession>A0A099I6G9</accession>
<feature type="transmembrane region" description="Helical" evidence="1">
    <location>
        <begin position="60"/>
        <end position="81"/>
    </location>
</feature>
<name>A0A099I6G9_CLOIN</name>
<evidence type="ECO:0000256" key="1">
    <source>
        <dbReference type="SAM" id="Phobius"/>
    </source>
</evidence>